<keyword evidence="4" id="KW-0131">Cell cycle</keyword>
<keyword evidence="3" id="KW-0498">Mitosis</keyword>
<dbReference type="GO" id="GO:0051301">
    <property type="term" value="P:cell division"/>
    <property type="evidence" value="ECO:0007669"/>
    <property type="project" value="UniProtKB-KW"/>
</dbReference>
<dbReference type="PANTHER" id="PTHR12827">
    <property type="entry name" value="MEIOTIC CHECKPOINT REGULATOR TSG24 FAMILY MEMBER"/>
    <property type="match status" value="1"/>
</dbReference>
<name>A0A427ADW0_ENSVE</name>
<evidence type="ECO:0000256" key="2">
    <source>
        <dbReference type="ARBA" id="ARBA00022618"/>
    </source>
</evidence>
<dbReference type="AlphaFoldDB" id="A0A427ADW0"/>
<dbReference type="GO" id="GO:0031145">
    <property type="term" value="P:anaphase-promoting complex-dependent catabolic process"/>
    <property type="evidence" value="ECO:0007669"/>
    <property type="project" value="TreeGrafter"/>
</dbReference>
<dbReference type="GO" id="GO:0070979">
    <property type="term" value="P:protein K11-linked ubiquitination"/>
    <property type="evidence" value="ECO:0007669"/>
    <property type="project" value="TreeGrafter"/>
</dbReference>
<dbReference type="EMBL" id="AMZH03002803">
    <property type="protein sequence ID" value="RRT74341.1"/>
    <property type="molecule type" value="Genomic_DNA"/>
</dbReference>
<dbReference type="Proteomes" id="UP000287651">
    <property type="component" value="Unassembled WGS sequence"/>
</dbReference>
<proteinExistence type="inferred from homology"/>
<sequence length="144" mass="15425">MLVQGKMSRAWIQYNRPEEPSFTHAGILLALGLHGHLCSLAMTDVYRYLTQEHDITTVGVLLGVAASYRGTMHPEVSRVNTLPPCSLSTPVILSRVGIANKSADVTFNCLQGEIGRRSGGDNVLEREGYAVAAGYALGLVALGL</sequence>
<dbReference type="InterPro" id="IPR011989">
    <property type="entry name" value="ARM-like"/>
</dbReference>
<accession>A0A427ADW0</accession>
<comment type="caution">
    <text evidence="5">The sequence shown here is derived from an EMBL/GenBank/DDBJ whole genome shotgun (WGS) entry which is preliminary data.</text>
</comment>
<dbReference type="GO" id="GO:0007091">
    <property type="term" value="P:metaphase/anaphase transition of mitotic cell cycle"/>
    <property type="evidence" value="ECO:0007669"/>
    <property type="project" value="TreeGrafter"/>
</dbReference>
<evidence type="ECO:0000256" key="3">
    <source>
        <dbReference type="ARBA" id="ARBA00022776"/>
    </source>
</evidence>
<evidence type="ECO:0000256" key="1">
    <source>
        <dbReference type="ARBA" id="ARBA00010547"/>
    </source>
</evidence>
<dbReference type="Gene3D" id="1.25.10.10">
    <property type="entry name" value="Leucine-rich Repeat Variant"/>
    <property type="match status" value="1"/>
</dbReference>
<evidence type="ECO:0000313" key="5">
    <source>
        <dbReference type="EMBL" id="RRT74341.1"/>
    </source>
</evidence>
<evidence type="ECO:0000256" key="4">
    <source>
        <dbReference type="ARBA" id="ARBA00023306"/>
    </source>
</evidence>
<organism evidence="5 6">
    <name type="scientific">Ensete ventricosum</name>
    <name type="common">Abyssinian banana</name>
    <name type="synonym">Musa ensete</name>
    <dbReference type="NCBI Taxonomy" id="4639"/>
    <lineage>
        <taxon>Eukaryota</taxon>
        <taxon>Viridiplantae</taxon>
        <taxon>Streptophyta</taxon>
        <taxon>Embryophyta</taxon>
        <taxon>Tracheophyta</taxon>
        <taxon>Spermatophyta</taxon>
        <taxon>Magnoliopsida</taxon>
        <taxon>Liliopsida</taxon>
        <taxon>Zingiberales</taxon>
        <taxon>Musaceae</taxon>
        <taxon>Ensete</taxon>
    </lineage>
</organism>
<dbReference type="InterPro" id="IPR024990">
    <property type="entry name" value="Apc1"/>
</dbReference>
<dbReference type="GO" id="GO:0005680">
    <property type="term" value="C:anaphase-promoting complex"/>
    <property type="evidence" value="ECO:0007669"/>
    <property type="project" value="InterPro"/>
</dbReference>
<evidence type="ECO:0000313" key="6">
    <source>
        <dbReference type="Proteomes" id="UP000287651"/>
    </source>
</evidence>
<gene>
    <name evidence="5" type="ORF">B296_00020919</name>
</gene>
<keyword evidence="2" id="KW-0132">Cell division</keyword>
<dbReference type="PANTHER" id="PTHR12827:SF3">
    <property type="entry name" value="ANAPHASE-PROMOTING COMPLEX SUBUNIT 1"/>
    <property type="match status" value="1"/>
</dbReference>
<reference evidence="5 6" key="1">
    <citation type="journal article" date="2014" name="Agronomy (Basel)">
        <title>A Draft Genome Sequence for Ensete ventricosum, the Drought-Tolerant Tree Against Hunger.</title>
        <authorList>
            <person name="Harrison J."/>
            <person name="Moore K.A."/>
            <person name="Paszkiewicz K."/>
            <person name="Jones T."/>
            <person name="Grant M."/>
            <person name="Ambacheew D."/>
            <person name="Muzemil S."/>
            <person name="Studholme D.J."/>
        </authorList>
    </citation>
    <scope>NUCLEOTIDE SEQUENCE [LARGE SCALE GENOMIC DNA]</scope>
</reference>
<comment type="similarity">
    <text evidence="1">Belongs to the APC1 family.</text>
</comment>
<protein>
    <submittedName>
        <fullName evidence="5">Uncharacterized protein</fullName>
    </submittedName>
</protein>
<dbReference type="GO" id="GO:0060090">
    <property type="term" value="F:molecular adaptor activity"/>
    <property type="evidence" value="ECO:0007669"/>
    <property type="project" value="TreeGrafter"/>
</dbReference>